<organism evidence="2 3">
    <name type="scientific">Cricetulus griseus</name>
    <name type="common">Chinese hamster</name>
    <name type="synonym">Cricetulus barabensis griseus</name>
    <dbReference type="NCBI Taxonomy" id="10029"/>
    <lineage>
        <taxon>Eukaryota</taxon>
        <taxon>Metazoa</taxon>
        <taxon>Chordata</taxon>
        <taxon>Craniata</taxon>
        <taxon>Vertebrata</taxon>
        <taxon>Euteleostomi</taxon>
        <taxon>Mammalia</taxon>
        <taxon>Eutheria</taxon>
        <taxon>Euarchontoglires</taxon>
        <taxon>Glires</taxon>
        <taxon>Rodentia</taxon>
        <taxon>Myomorpha</taxon>
        <taxon>Muroidea</taxon>
        <taxon>Cricetidae</taxon>
        <taxon>Cricetinae</taxon>
        <taxon>Cricetulus</taxon>
    </lineage>
</organism>
<feature type="compositionally biased region" description="Polar residues" evidence="1">
    <location>
        <begin position="160"/>
        <end position="175"/>
    </location>
</feature>
<evidence type="ECO:0000313" key="2">
    <source>
        <dbReference type="EMBL" id="EGW01065.1"/>
    </source>
</evidence>
<feature type="region of interest" description="Disordered" evidence="1">
    <location>
        <begin position="160"/>
        <end position="193"/>
    </location>
</feature>
<protein>
    <submittedName>
        <fullName evidence="2">Uncharacterized protein</fullName>
    </submittedName>
</protein>
<dbReference type="EMBL" id="JH003959">
    <property type="protein sequence ID" value="EGW01065.1"/>
    <property type="molecule type" value="Genomic_DNA"/>
</dbReference>
<gene>
    <name evidence="2" type="ORF">I79_024661</name>
</gene>
<accession>G3IL97</accession>
<dbReference type="AlphaFoldDB" id="G3IL97"/>
<evidence type="ECO:0000256" key="1">
    <source>
        <dbReference type="SAM" id="MobiDB-lite"/>
    </source>
</evidence>
<sequence length="193" mass="20968">MALAHSQRLLCGSWNSELQGNDPCCLQAQLDPGALTKPPGSLCSHSLVVFFHVSSPLQIFLQLFVSLLLLVSSVADRHPSLGNTDDSWHPWLLSQVTAPPAGWVEKSQGEIFGPVHVTCLPCDKGQSRRVLRLPTPPNHTKGTRKGTRFFKGKDVAIGNGQSQCHRRSQMPQSTAVAMGSAQRPSSYPRPPSL</sequence>
<proteinExistence type="predicted"/>
<evidence type="ECO:0000313" key="3">
    <source>
        <dbReference type="Proteomes" id="UP000001075"/>
    </source>
</evidence>
<reference evidence="3" key="1">
    <citation type="journal article" date="2011" name="Nat. Biotechnol.">
        <title>The genomic sequence of the Chinese hamster ovary (CHO)-K1 cell line.</title>
        <authorList>
            <person name="Xu X."/>
            <person name="Nagarajan H."/>
            <person name="Lewis N.E."/>
            <person name="Pan S."/>
            <person name="Cai Z."/>
            <person name="Liu X."/>
            <person name="Chen W."/>
            <person name="Xie M."/>
            <person name="Wang W."/>
            <person name="Hammond S."/>
            <person name="Andersen M.R."/>
            <person name="Neff N."/>
            <person name="Passarelli B."/>
            <person name="Koh W."/>
            <person name="Fan H.C."/>
            <person name="Wang J."/>
            <person name="Gui Y."/>
            <person name="Lee K.H."/>
            <person name="Betenbaugh M.J."/>
            <person name="Quake S.R."/>
            <person name="Famili I."/>
            <person name="Palsson B.O."/>
            <person name="Wang J."/>
        </authorList>
    </citation>
    <scope>NUCLEOTIDE SEQUENCE [LARGE SCALE GENOMIC DNA]</scope>
    <source>
        <strain evidence="3">CHO K1 cell line</strain>
    </source>
</reference>
<dbReference type="Proteomes" id="UP000001075">
    <property type="component" value="Unassembled WGS sequence"/>
</dbReference>
<dbReference type="InParanoid" id="G3IL97"/>
<name>G3IL97_CRIGR</name>